<name>A0A1R1X9D5_9FUNG</name>
<dbReference type="Proteomes" id="UP000187283">
    <property type="component" value="Unassembled WGS sequence"/>
</dbReference>
<sequence length="114" mass="12836">MLKNTLGFVLVFVCGLMFTNASRFMNRPNSAIFSFFSTSDYTNPFINARVKKGICYNVGWFRSAKFVTNVPGTVSVYYSRGCVGKSLTYNTPLDSYISNTKSDLGLFAYSFMFN</sequence>
<proteinExistence type="predicted"/>
<keyword evidence="3" id="KW-1185">Reference proteome</keyword>
<reference evidence="2 3" key="1">
    <citation type="submission" date="2017-01" db="EMBL/GenBank/DDBJ databases">
        <authorList>
            <person name="Mah S.A."/>
            <person name="Swanson W.J."/>
            <person name="Moy G.W."/>
            <person name="Vacquier V.D."/>
        </authorList>
    </citation>
    <scope>NUCLEOTIDE SEQUENCE [LARGE SCALE GENOMIC DNA]</scope>
    <source>
        <strain evidence="2 3">GSMNP</strain>
    </source>
</reference>
<feature type="signal peptide" evidence="1">
    <location>
        <begin position="1"/>
        <end position="21"/>
    </location>
</feature>
<evidence type="ECO:0000313" key="2">
    <source>
        <dbReference type="EMBL" id="OMJ11254.1"/>
    </source>
</evidence>
<evidence type="ECO:0000313" key="3">
    <source>
        <dbReference type="Proteomes" id="UP000187283"/>
    </source>
</evidence>
<dbReference type="EMBL" id="LSSN01004593">
    <property type="protein sequence ID" value="OMJ11254.1"/>
    <property type="molecule type" value="Genomic_DNA"/>
</dbReference>
<dbReference type="AlphaFoldDB" id="A0A1R1X9D5"/>
<comment type="caution">
    <text evidence="2">The sequence shown here is derived from an EMBL/GenBank/DDBJ whole genome shotgun (WGS) entry which is preliminary data.</text>
</comment>
<feature type="chain" id="PRO_5012616224" evidence="1">
    <location>
        <begin position="22"/>
        <end position="114"/>
    </location>
</feature>
<evidence type="ECO:0000256" key="1">
    <source>
        <dbReference type="SAM" id="SignalP"/>
    </source>
</evidence>
<gene>
    <name evidence="2" type="ORF">AYI70_g9846</name>
</gene>
<dbReference type="OrthoDB" id="10281602at2759"/>
<accession>A0A1R1X9D5</accession>
<keyword evidence="1" id="KW-0732">Signal</keyword>
<protein>
    <submittedName>
        <fullName evidence="2">Uncharacterized protein</fullName>
    </submittedName>
</protein>
<organism evidence="2 3">
    <name type="scientific">Smittium culicis</name>
    <dbReference type="NCBI Taxonomy" id="133412"/>
    <lineage>
        <taxon>Eukaryota</taxon>
        <taxon>Fungi</taxon>
        <taxon>Fungi incertae sedis</taxon>
        <taxon>Zoopagomycota</taxon>
        <taxon>Kickxellomycotina</taxon>
        <taxon>Harpellomycetes</taxon>
        <taxon>Harpellales</taxon>
        <taxon>Legeriomycetaceae</taxon>
        <taxon>Smittium</taxon>
    </lineage>
</organism>